<feature type="domain" description="Heterokaryon incompatibility" evidence="1">
    <location>
        <begin position="1"/>
        <end position="105"/>
    </location>
</feature>
<dbReference type="EMBL" id="JARVKF010000394">
    <property type="protein sequence ID" value="KAK9418086.1"/>
    <property type="molecule type" value="Genomic_DNA"/>
</dbReference>
<accession>A0ABR2UUK6</accession>
<keyword evidence="3" id="KW-1185">Reference proteome</keyword>
<reference evidence="2 3" key="1">
    <citation type="journal article" date="2024" name="J. Plant Pathol.">
        <title>Sequence and assembly of the genome of Seiridium unicorne, isolate CBS 538.82, causal agent of cypress canker disease.</title>
        <authorList>
            <person name="Scali E."/>
            <person name="Rocca G.D."/>
            <person name="Danti R."/>
            <person name="Garbelotto M."/>
            <person name="Barberini S."/>
            <person name="Baroncelli R."/>
            <person name="Emiliani G."/>
        </authorList>
    </citation>
    <scope>NUCLEOTIDE SEQUENCE [LARGE SCALE GENOMIC DNA]</scope>
    <source>
        <strain evidence="2 3">BM-138-508</strain>
    </source>
</reference>
<dbReference type="InterPro" id="IPR010730">
    <property type="entry name" value="HET"/>
</dbReference>
<proteinExistence type="predicted"/>
<dbReference type="Pfam" id="PF06985">
    <property type="entry name" value="HET"/>
    <property type="match status" value="1"/>
</dbReference>
<comment type="caution">
    <text evidence="2">The sequence shown here is derived from an EMBL/GenBank/DDBJ whole genome shotgun (WGS) entry which is preliminary data.</text>
</comment>
<dbReference type="PANTHER" id="PTHR24148:SF64">
    <property type="entry name" value="HETEROKARYON INCOMPATIBILITY DOMAIN-CONTAINING PROTEIN"/>
    <property type="match status" value="1"/>
</dbReference>
<evidence type="ECO:0000313" key="3">
    <source>
        <dbReference type="Proteomes" id="UP001408356"/>
    </source>
</evidence>
<dbReference type="Proteomes" id="UP001408356">
    <property type="component" value="Unassembled WGS sequence"/>
</dbReference>
<protein>
    <submittedName>
        <fullName evidence="2">Heterokaryon incompatibility domain-containing protein</fullName>
    </submittedName>
</protein>
<dbReference type="InterPro" id="IPR052895">
    <property type="entry name" value="HetReg/Transcr_Mod"/>
</dbReference>
<sequence>MGEIYSRVNKVLIWLGNSRDVEVGMQKLLGLALETHTDWTPLEPVFTNPLYVRAQDLLIRLGFHGAADFGIAMLQEHQTCAKFDWDPLMPVVKSPWFTRVWCIQELVLAKKAVHSFILDSVVPWYDFANRVNERRGWFELQQIDHDDEKHPSMRNFYILHDMCQKHKNKRRNKHTLLELLLLARGFQATDPVTSSSRYSLFGRDEAIALSPELDALPSWVPDLRRPDLAAPLPKLPYLSSNYIDLRYELSKEFELRKTNFMEGVKVYHEDLKFPWWAVGHWGKFQPQEIAISDGASLVNVKDTRIGTIKTLGTPLDRISTTRMNEFVRPFWRTYVWLSETWRLAMPSKGRTGYGEPPSATFDVAWRTMICCMTSDGHNVNSTIYSRAARSGSKNSIAQERLLTKAKQANDGGVVSVADKHFLESNPWQLLCS</sequence>
<organism evidence="2 3">
    <name type="scientific">Seiridium unicorne</name>
    <dbReference type="NCBI Taxonomy" id="138068"/>
    <lineage>
        <taxon>Eukaryota</taxon>
        <taxon>Fungi</taxon>
        <taxon>Dikarya</taxon>
        <taxon>Ascomycota</taxon>
        <taxon>Pezizomycotina</taxon>
        <taxon>Sordariomycetes</taxon>
        <taxon>Xylariomycetidae</taxon>
        <taxon>Amphisphaeriales</taxon>
        <taxon>Sporocadaceae</taxon>
        <taxon>Seiridium</taxon>
    </lineage>
</organism>
<evidence type="ECO:0000313" key="2">
    <source>
        <dbReference type="EMBL" id="KAK9418086.1"/>
    </source>
</evidence>
<gene>
    <name evidence="2" type="ORF">SUNI508_08515</name>
</gene>
<dbReference type="PANTHER" id="PTHR24148">
    <property type="entry name" value="ANKYRIN REPEAT DOMAIN-CONTAINING PROTEIN 39 HOMOLOG-RELATED"/>
    <property type="match status" value="1"/>
</dbReference>
<evidence type="ECO:0000259" key="1">
    <source>
        <dbReference type="Pfam" id="PF06985"/>
    </source>
</evidence>
<name>A0ABR2UUK6_9PEZI</name>